<keyword evidence="9" id="KW-0963">Cytoplasm</keyword>
<dbReference type="Pfam" id="PF02129">
    <property type="entry name" value="Peptidase_S15"/>
    <property type="match status" value="1"/>
</dbReference>
<keyword evidence="6 9" id="KW-0645">Protease</keyword>
<evidence type="ECO:0000259" key="11">
    <source>
        <dbReference type="SMART" id="SM00940"/>
    </source>
</evidence>
<dbReference type="GO" id="GO:0008236">
    <property type="term" value="F:serine-type peptidase activity"/>
    <property type="evidence" value="ECO:0007669"/>
    <property type="project" value="UniProtKB-KW"/>
</dbReference>
<dbReference type="SMART" id="SM00940">
    <property type="entry name" value="PepX_N"/>
    <property type="match status" value="1"/>
</dbReference>
<dbReference type="InterPro" id="IPR015251">
    <property type="entry name" value="PepX_N_dom"/>
</dbReference>
<dbReference type="HAMAP" id="MF_00698">
    <property type="entry name" value="Aminopeptidase_S15"/>
    <property type="match status" value="1"/>
</dbReference>
<evidence type="ECO:0000256" key="4">
    <source>
        <dbReference type="ARBA" id="ARBA00011738"/>
    </source>
</evidence>
<evidence type="ECO:0000259" key="10">
    <source>
        <dbReference type="SMART" id="SM00939"/>
    </source>
</evidence>
<sequence length="803" mass="90744">MKNNQFALLPVDSEQAQAELRLIKFIDEDVDALKTVPAVYQALLFKAFPESEAPATLTQKLAGILATPTQDLAAWLTDAKVVTAEVFYRVALQLLEFLPVHDFSIDDPFEAMDRMQLPTVTEAEFDRETLFHAWYLLLNTHTKNGKSFIDRLATRGYFAPFIYELDTPRPLFFNGKAQPVYDTNAITREVVYVETDFDSDHDGQRDLLKVEVLRPVESTEQQVPVLYTSSPYNQGTNDEDGEKLTHNVDVPLARKEPKPLDYVAIAHQDDFGTVPAARVVADETEWATESFAREQSYTLNDYFLARGFAAVYAAGIGSLDSDGLQTTGDEYEVAGAKAIVEWLHGDRIAFTNKTDNIAIKAWWSNGKVAMTGRSYLGTLATAVATTGVAGLETIVSEAAISSWYDYYRSNGLVIAPDGFPGEDADVLAEETFSRRKQPGDFLKVADEYNQYLTQMGVDQDRDTGSYNEFWDARNYLKNVDKIKADVLMVHGLNDWNVKPEQVNNLWHALDQANVSKKIILHQGEHIYINAMRSIDYTDMINLWFSHKLYDLDNHADELLPNVIVQDNVKPETWTAYADWDSRENMQKFNIHDSQLSATSGNTQPSQFNDHIDDNLFTSYTKNVAKWENDLKQVDSPLAGHRLIFQTKPTENAQIIDGRVHIHVKVASSEDLGLLSFQLVDYGDAKRLKVSPSPLRVKLDTGFHWREDALNEFTLGQATPFKMISKGHINLQNRTNAWQSDDLQAEEFVDVDLELQPTFYHLPAGHQLGLVVYATDFGMTVRGNQDITYSVDEAWSYIEVPFKD</sequence>
<dbReference type="InterPro" id="IPR008979">
    <property type="entry name" value="Galactose-bd-like_sf"/>
</dbReference>
<dbReference type="Pfam" id="PF08530">
    <property type="entry name" value="PepX_C"/>
    <property type="match status" value="1"/>
</dbReference>
<evidence type="ECO:0000256" key="5">
    <source>
        <dbReference type="ARBA" id="ARBA00022438"/>
    </source>
</evidence>
<keyword evidence="5 9" id="KW-0031">Aminopeptidase</keyword>
<evidence type="ECO:0000313" key="13">
    <source>
        <dbReference type="Proteomes" id="UP000292886"/>
    </source>
</evidence>
<proteinExistence type="inferred from homology"/>
<feature type="domain" description="Xaa-Pro dipeptidyl-peptidase C-terminal" evidence="10">
    <location>
        <begin position="541"/>
        <end position="798"/>
    </location>
</feature>
<evidence type="ECO:0000313" key="12">
    <source>
        <dbReference type="EMBL" id="QBO36507.1"/>
    </source>
</evidence>
<dbReference type="EC" id="3.4.14.11" evidence="9"/>
<reference evidence="13" key="1">
    <citation type="submission" date="2019-03" db="EMBL/GenBank/DDBJ databases">
        <title>Weissella sp. 26KH-42 Genome sequencing.</title>
        <authorList>
            <person name="Heo J."/>
            <person name="Kim S.-J."/>
            <person name="Kim J.-S."/>
            <person name="Hong S.-B."/>
            <person name="Kwon S.-W."/>
        </authorList>
    </citation>
    <scope>NUCLEOTIDE SEQUENCE [LARGE SCALE GENOMIC DNA]</scope>
    <source>
        <strain evidence="13">26KH-42</strain>
    </source>
</reference>
<keyword evidence="8 9" id="KW-0720">Serine protease</keyword>
<dbReference type="GO" id="GO:0004177">
    <property type="term" value="F:aminopeptidase activity"/>
    <property type="evidence" value="ECO:0007669"/>
    <property type="project" value="UniProtKB-KW"/>
</dbReference>
<dbReference type="AlphaFoldDB" id="A0A4P6YUX8"/>
<dbReference type="OrthoDB" id="319764at2"/>
<dbReference type="InterPro" id="IPR036313">
    <property type="entry name" value="PepX_N_dom_sf"/>
</dbReference>
<dbReference type="Gene3D" id="3.40.50.1820">
    <property type="entry name" value="alpha/beta hydrolase"/>
    <property type="match status" value="1"/>
</dbReference>
<dbReference type="GO" id="GO:0008239">
    <property type="term" value="F:dipeptidyl-peptidase activity"/>
    <property type="evidence" value="ECO:0007669"/>
    <property type="project" value="UniProtKB-UniRule"/>
</dbReference>
<evidence type="ECO:0000256" key="9">
    <source>
        <dbReference type="HAMAP-Rule" id="MF_00698"/>
    </source>
</evidence>
<organism evidence="12 13">
    <name type="scientific">Periweissella cryptocerci</name>
    <dbReference type="NCBI Taxonomy" id="2506420"/>
    <lineage>
        <taxon>Bacteria</taxon>
        <taxon>Bacillati</taxon>
        <taxon>Bacillota</taxon>
        <taxon>Bacilli</taxon>
        <taxon>Lactobacillales</taxon>
        <taxon>Lactobacillaceae</taxon>
        <taxon>Periweissella</taxon>
    </lineage>
</organism>
<dbReference type="KEGG" id="wei:EQG49_08485"/>
<dbReference type="EMBL" id="CP037940">
    <property type="protein sequence ID" value="QBO36507.1"/>
    <property type="molecule type" value="Genomic_DNA"/>
</dbReference>
<dbReference type="SUPFAM" id="SSF53474">
    <property type="entry name" value="alpha/beta-Hydrolases"/>
    <property type="match status" value="1"/>
</dbReference>
<dbReference type="SUPFAM" id="SSF81761">
    <property type="entry name" value="X-Prolyl dipeptidyl aminopeptidase PepX, N-terminal domain"/>
    <property type="match status" value="1"/>
</dbReference>
<comment type="similarity">
    <text evidence="3 9">Belongs to the peptidase S15 family.</text>
</comment>
<dbReference type="InterPro" id="IPR029058">
    <property type="entry name" value="AB_hydrolase_fold"/>
</dbReference>
<dbReference type="RefSeq" id="WP_133363584.1">
    <property type="nucleotide sequence ID" value="NZ_CP037940.1"/>
</dbReference>
<gene>
    <name evidence="9" type="primary">pepX</name>
    <name evidence="12" type="ORF">EQG49_08485</name>
</gene>
<comment type="subcellular location">
    <subcellularLocation>
        <location evidence="9">Cytoplasm</location>
    </subcellularLocation>
</comment>
<name>A0A4P6YUX8_9LACO</name>
<dbReference type="SUPFAM" id="SSF49785">
    <property type="entry name" value="Galactose-binding domain-like"/>
    <property type="match status" value="1"/>
</dbReference>
<dbReference type="Proteomes" id="UP000292886">
    <property type="component" value="Chromosome"/>
</dbReference>
<keyword evidence="7 9" id="KW-0378">Hydrolase</keyword>
<keyword evidence="13" id="KW-1185">Reference proteome</keyword>
<dbReference type="PRINTS" id="PR00923">
    <property type="entry name" value="LACTOPTASE"/>
</dbReference>
<feature type="domain" description="X-Prolyl dipeptidyl aminopeptidase PepX N-terminal" evidence="11">
    <location>
        <begin position="1"/>
        <end position="157"/>
    </location>
</feature>
<comment type="catalytic activity">
    <reaction evidence="1 9">
        <text>Hydrolyzes Xaa-Pro-|- bonds to release unblocked, N-terminal dipeptides from substrates including Ala-Pro-|-p-nitroanilide and (sequentially) Tyr-Pro-|-Phe-Pro-|-Gly-Pro-|-Ile.</text>
        <dbReference type="EC" id="3.4.14.11"/>
    </reaction>
</comment>
<dbReference type="Pfam" id="PF09168">
    <property type="entry name" value="PepX_N"/>
    <property type="match status" value="1"/>
</dbReference>
<evidence type="ECO:0000256" key="2">
    <source>
        <dbReference type="ARBA" id="ARBA00003997"/>
    </source>
</evidence>
<dbReference type="Gene3D" id="2.60.120.260">
    <property type="entry name" value="Galactose-binding domain-like"/>
    <property type="match status" value="1"/>
</dbReference>
<comment type="subunit">
    <text evidence="4 9">Homodimer.</text>
</comment>
<dbReference type="NCBIfam" id="NF003781">
    <property type="entry name" value="PRK05371.1-2"/>
    <property type="match status" value="1"/>
</dbReference>
<protein>
    <recommendedName>
        <fullName evidence="9">Xaa-Pro dipeptidyl-peptidase</fullName>
        <ecNumber evidence="9">3.4.14.11</ecNumber>
    </recommendedName>
    <alternativeName>
        <fullName evidence="9">X-Pro dipeptidyl-peptidase</fullName>
    </alternativeName>
    <alternativeName>
        <fullName evidence="9">X-prolyl-dipeptidyl aminopeptidase</fullName>
        <shortName evidence="9">X-PDAP</shortName>
    </alternativeName>
</protein>
<dbReference type="GO" id="GO:0006508">
    <property type="term" value="P:proteolysis"/>
    <property type="evidence" value="ECO:0007669"/>
    <property type="project" value="UniProtKB-KW"/>
</dbReference>
<feature type="active site" description="Charge relay system" evidence="9">
    <location>
        <position position="374"/>
    </location>
</feature>
<dbReference type="Gene3D" id="1.10.246.70">
    <property type="match status" value="1"/>
</dbReference>
<evidence type="ECO:0000256" key="7">
    <source>
        <dbReference type="ARBA" id="ARBA00022801"/>
    </source>
</evidence>
<accession>A0A4P6YUX8</accession>
<dbReference type="InterPro" id="IPR013736">
    <property type="entry name" value="Xaa-Pro_dipept_C"/>
</dbReference>
<comment type="function">
    <text evidence="2 9">Removes N-terminal dipeptides sequentially from polypeptides having unsubstituted N-termini provided that the penultimate residue is proline.</text>
</comment>
<dbReference type="SMART" id="SM00939">
    <property type="entry name" value="PepX_C"/>
    <property type="match status" value="1"/>
</dbReference>
<dbReference type="GO" id="GO:0005737">
    <property type="term" value="C:cytoplasm"/>
    <property type="evidence" value="ECO:0007669"/>
    <property type="project" value="UniProtKB-SubCell"/>
</dbReference>
<evidence type="ECO:0000256" key="6">
    <source>
        <dbReference type="ARBA" id="ARBA00022670"/>
    </source>
</evidence>
<evidence type="ECO:0000256" key="1">
    <source>
        <dbReference type="ARBA" id="ARBA00000123"/>
    </source>
</evidence>
<feature type="active site" description="Charge relay system" evidence="9">
    <location>
        <position position="525"/>
    </location>
</feature>
<evidence type="ECO:0000256" key="8">
    <source>
        <dbReference type="ARBA" id="ARBA00022825"/>
    </source>
</evidence>
<evidence type="ECO:0000256" key="3">
    <source>
        <dbReference type="ARBA" id="ARBA00010819"/>
    </source>
</evidence>
<feature type="active site" description="Charge relay system" evidence="9">
    <location>
        <position position="494"/>
    </location>
</feature>
<dbReference type="InterPro" id="IPR000383">
    <property type="entry name" value="Xaa-Pro-like_dom"/>
</dbReference>
<dbReference type="InterPro" id="IPR008252">
    <property type="entry name" value="Pept_S15_Xpro"/>
</dbReference>